<dbReference type="Proteomes" id="UP001501218">
    <property type="component" value="Unassembled WGS sequence"/>
</dbReference>
<protein>
    <recommendedName>
        <fullName evidence="3">Serine protease</fullName>
    </recommendedName>
</protein>
<organism evidence="1 2">
    <name type="scientific">Saccharopolyspora halophila</name>
    <dbReference type="NCBI Taxonomy" id="405551"/>
    <lineage>
        <taxon>Bacteria</taxon>
        <taxon>Bacillati</taxon>
        <taxon>Actinomycetota</taxon>
        <taxon>Actinomycetes</taxon>
        <taxon>Pseudonocardiales</taxon>
        <taxon>Pseudonocardiaceae</taxon>
        <taxon>Saccharopolyspora</taxon>
    </lineage>
</organism>
<dbReference type="EMBL" id="BAAARA010000001">
    <property type="protein sequence ID" value="GAA2329466.1"/>
    <property type="molecule type" value="Genomic_DNA"/>
</dbReference>
<comment type="caution">
    <text evidence="1">The sequence shown here is derived from an EMBL/GenBank/DDBJ whole genome shotgun (WGS) entry which is preliminary data.</text>
</comment>
<sequence length="47" mass="4740">MLDDSGRVVGLHVAGSADGAVGYATPISDVLAELDVHLDPHPKSASV</sequence>
<accession>A0ABP5SEI2</accession>
<dbReference type="RefSeq" id="WP_344125071.1">
    <property type="nucleotide sequence ID" value="NZ_BAAARA010000001.1"/>
</dbReference>
<name>A0ABP5SEI2_9PSEU</name>
<keyword evidence="2" id="KW-1185">Reference proteome</keyword>
<evidence type="ECO:0000313" key="2">
    <source>
        <dbReference type="Proteomes" id="UP001501218"/>
    </source>
</evidence>
<proteinExistence type="predicted"/>
<evidence type="ECO:0000313" key="1">
    <source>
        <dbReference type="EMBL" id="GAA2329466.1"/>
    </source>
</evidence>
<reference evidence="2" key="1">
    <citation type="journal article" date="2019" name="Int. J. Syst. Evol. Microbiol.">
        <title>The Global Catalogue of Microorganisms (GCM) 10K type strain sequencing project: providing services to taxonomists for standard genome sequencing and annotation.</title>
        <authorList>
            <consortium name="The Broad Institute Genomics Platform"/>
            <consortium name="The Broad Institute Genome Sequencing Center for Infectious Disease"/>
            <person name="Wu L."/>
            <person name="Ma J."/>
        </authorList>
    </citation>
    <scope>NUCLEOTIDE SEQUENCE [LARGE SCALE GENOMIC DNA]</scope>
    <source>
        <strain evidence="2">JCM 16221</strain>
    </source>
</reference>
<gene>
    <name evidence="1" type="ORF">GCM10009854_00260</name>
</gene>
<evidence type="ECO:0008006" key="3">
    <source>
        <dbReference type="Google" id="ProtNLM"/>
    </source>
</evidence>